<comment type="caution">
    <text evidence="2">The sequence shown here is derived from an EMBL/GenBank/DDBJ whole genome shotgun (WGS) entry which is preliminary data.</text>
</comment>
<dbReference type="EMBL" id="JAWDGP010003986">
    <property type="protein sequence ID" value="KAK3768983.1"/>
    <property type="molecule type" value="Genomic_DNA"/>
</dbReference>
<reference evidence="2" key="1">
    <citation type="journal article" date="2023" name="G3 (Bethesda)">
        <title>A reference genome for the long-term kleptoplast-retaining sea slug Elysia crispata morphotype clarki.</title>
        <authorList>
            <person name="Eastman K.E."/>
            <person name="Pendleton A.L."/>
            <person name="Shaikh M.A."/>
            <person name="Suttiyut T."/>
            <person name="Ogas R."/>
            <person name="Tomko P."/>
            <person name="Gavelis G."/>
            <person name="Widhalm J.R."/>
            <person name="Wisecaver J.H."/>
        </authorList>
    </citation>
    <scope>NUCLEOTIDE SEQUENCE</scope>
    <source>
        <strain evidence="2">ECLA1</strain>
    </source>
</reference>
<organism evidence="2 3">
    <name type="scientific">Elysia crispata</name>
    <name type="common">lettuce slug</name>
    <dbReference type="NCBI Taxonomy" id="231223"/>
    <lineage>
        <taxon>Eukaryota</taxon>
        <taxon>Metazoa</taxon>
        <taxon>Spiralia</taxon>
        <taxon>Lophotrochozoa</taxon>
        <taxon>Mollusca</taxon>
        <taxon>Gastropoda</taxon>
        <taxon>Heterobranchia</taxon>
        <taxon>Euthyneura</taxon>
        <taxon>Panpulmonata</taxon>
        <taxon>Sacoglossa</taxon>
        <taxon>Placobranchoidea</taxon>
        <taxon>Plakobranchidae</taxon>
        <taxon>Elysia</taxon>
    </lineage>
</organism>
<dbReference type="AlphaFoldDB" id="A0AAE0ZGF2"/>
<evidence type="ECO:0000256" key="1">
    <source>
        <dbReference type="SAM" id="MobiDB-lite"/>
    </source>
</evidence>
<evidence type="ECO:0000313" key="2">
    <source>
        <dbReference type="EMBL" id="KAK3768983.1"/>
    </source>
</evidence>
<evidence type="ECO:0000313" key="3">
    <source>
        <dbReference type="Proteomes" id="UP001283361"/>
    </source>
</evidence>
<gene>
    <name evidence="2" type="ORF">RRG08_020491</name>
</gene>
<sequence>MNQVVQESLNWLRCTLLPGKLEADGADYVRFVLLEKLKLELSLFPLNIAWQRLPAGNASRAPRPDEARKCQARSHGDNLRHSRRLSGPPGNMGGGGGSSRQGARPETQGGGGRLLPLARSSQFVFHETGGEEGVEEKEGVGIEYSVRSVVHHEILREASLATSGRFNRYEIFDLLQARETVESDVRSGGGVCVCGCVAVWLQSATWRAPLALFCVSLDPFLLISSANANLRSCEDSNLNSEPFYTSWPGANQTRRH</sequence>
<protein>
    <submittedName>
        <fullName evidence="2">Uncharacterized protein</fullName>
    </submittedName>
</protein>
<feature type="compositionally biased region" description="Basic and acidic residues" evidence="1">
    <location>
        <begin position="62"/>
        <end position="80"/>
    </location>
</feature>
<keyword evidence="3" id="KW-1185">Reference proteome</keyword>
<dbReference type="Proteomes" id="UP001283361">
    <property type="component" value="Unassembled WGS sequence"/>
</dbReference>
<name>A0AAE0ZGF2_9GAST</name>
<feature type="region of interest" description="Disordered" evidence="1">
    <location>
        <begin position="56"/>
        <end position="112"/>
    </location>
</feature>
<proteinExistence type="predicted"/>
<accession>A0AAE0ZGF2</accession>
<feature type="compositionally biased region" description="Gly residues" evidence="1">
    <location>
        <begin position="90"/>
        <end position="99"/>
    </location>
</feature>